<comment type="caution">
    <text evidence="2">The sequence shown here is derived from an EMBL/GenBank/DDBJ whole genome shotgun (WGS) entry which is preliminary data.</text>
</comment>
<dbReference type="Proteomes" id="UP000070255">
    <property type="component" value="Unassembled WGS sequence"/>
</dbReference>
<dbReference type="EMBL" id="LNJQ01000004">
    <property type="protein sequence ID" value="KWZ38579.1"/>
    <property type="molecule type" value="Genomic_DNA"/>
</dbReference>
<protein>
    <submittedName>
        <fullName evidence="2">Uncharacterized protein</fullName>
    </submittedName>
</protein>
<name>A0ABR5T5V7_9BURK</name>
<feature type="region of interest" description="Disordered" evidence="1">
    <location>
        <begin position="59"/>
        <end position="113"/>
    </location>
</feature>
<organism evidence="2 3">
    <name type="scientific">Burkholderia savannae</name>
    <dbReference type="NCBI Taxonomy" id="1637837"/>
    <lineage>
        <taxon>Bacteria</taxon>
        <taxon>Pseudomonadati</taxon>
        <taxon>Pseudomonadota</taxon>
        <taxon>Betaproteobacteria</taxon>
        <taxon>Burkholderiales</taxon>
        <taxon>Burkholderiaceae</taxon>
        <taxon>Burkholderia</taxon>
        <taxon>pseudomallei group</taxon>
    </lineage>
</organism>
<keyword evidence="3" id="KW-1185">Reference proteome</keyword>
<proteinExistence type="predicted"/>
<feature type="compositionally biased region" description="Basic and acidic residues" evidence="1">
    <location>
        <begin position="59"/>
        <end position="75"/>
    </location>
</feature>
<feature type="compositionally biased region" description="Basic residues" evidence="1">
    <location>
        <begin position="100"/>
        <end position="113"/>
    </location>
</feature>
<sequence>MRGHRRVSRKAAAALADLSAAAFAPPRARPIARFACRANRFARADVMRSIGRGRARLREVTKSHEVTKSRDRTKPADGGTVSGCANRLRDIERRTAGAARRPRAVGRRFAQRP</sequence>
<evidence type="ECO:0000256" key="1">
    <source>
        <dbReference type="SAM" id="MobiDB-lite"/>
    </source>
</evidence>
<gene>
    <name evidence="2" type="ORF">WS72_27530</name>
</gene>
<accession>A0ABR5T5V7</accession>
<reference evidence="2 3" key="1">
    <citation type="submission" date="2015-11" db="EMBL/GenBank/DDBJ databases">
        <authorList>
            <person name="Sahl J."/>
            <person name="Wagner D."/>
            <person name="Keim P."/>
        </authorList>
    </citation>
    <scope>NUCLEOTIDE SEQUENCE [LARGE SCALE GENOMIC DNA]</scope>
    <source>
        <strain evidence="2 3">BDU18</strain>
    </source>
</reference>
<evidence type="ECO:0000313" key="3">
    <source>
        <dbReference type="Proteomes" id="UP000070255"/>
    </source>
</evidence>
<evidence type="ECO:0000313" key="2">
    <source>
        <dbReference type="EMBL" id="KWZ38579.1"/>
    </source>
</evidence>